<dbReference type="EMBL" id="CAJVPL010001169">
    <property type="protein sequence ID" value="CAG8556721.1"/>
    <property type="molecule type" value="Genomic_DNA"/>
</dbReference>
<accession>A0A9N9B7X4</accession>
<name>A0A9N9B7X4_9GLOM</name>
<gene>
    <name evidence="1" type="ORF">AGERDE_LOCUS6947</name>
</gene>
<comment type="caution">
    <text evidence="1">The sequence shown here is derived from an EMBL/GenBank/DDBJ whole genome shotgun (WGS) entry which is preliminary data.</text>
</comment>
<protein>
    <submittedName>
        <fullName evidence="1">13271_t:CDS:1</fullName>
    </submittedName>
</protein>
<keyword evidence="2" id="KW-1185">Reference proteome</keyword>
<sequence length="46" mass="5151">MHSANEDGVDGKKILENNEFYSMEEGGMLEVKEEAVESFMVGDHNC</sequence>
<evidence type="ECO:0000313" key="1">
    <source>
        <dbReference type="EMBL" id="CAG8556721.1"/>
    </source>
</evidence>
<proteinExistence type="predicted"/>
<reference evidence="1" key="1">
    <citation type="submission" date="2021-06" db="EMBL/GenBank/DDBJ databases">
        <authorList>
            <person name="Kallberg Y."/>
            <person name="Tangrot J."/>
            <person name="Rosling A."/>
        </authorList>
    </citation>
    <scope>NUCLEOTIDE SEQUENCE</scope>
    <source>
        <strain evidence="1">MT106</strain>
    </source>
</reference>
<evidence type="ECO:0000313" key="2">
    <source>
        <dbReference type="Proteomes" id="UP000789831"/>
    </source>
</evidence>
<dbReference type="AlphaFoldDB" id="A0A9N9B7X4"/>
<organism evidence="1 2">
    <name type="scientific">Ambispora gerdemannii</name>
    <dbReference type="NCBI Taxonomy" id="144530"/>
    <lineage>
        <taxon>Eukaryota</taxon>
        <taxon>Fungi</taxon>
        <taxon>Fungi incertae sedis</taxon>
        <taxon>Mucoromycota</taxon>
        <taxon>Glomeromycotina</taxon>
        <taxon>Glomeromycetes</taxon>
        <taxon>Archaeosporales</taxon>
        <taxon>Ambisporaceae</taxon>
        <taxon>Ambispora</taxon>
    </lineage>
</organism>
<dbReference type="Proteomes" id="UP000789831">
    <property type="component" value="Unassembled WGS sequence"/>
</dbReference>